<organism evidence="2 3">
    <name type="scientific">Cognatishimia activa</name>
    <dbReference type="NCBI Taxonomy" id="1715691"/>
    <lineage>
        <taxon>Bacteria</taxon>
        <taxon>Pseudomonadati</taxon>
        <taxon>Pseudomonadota</taxon>
        <taxon>Alphaproteobacteria</taxon>
        <taxon>Rhodobacterales</taxon>
        <taxon>Paracoccaceae</taxon>
        <taxon>Cognatishimia</taxon>
    </lineage>
</organism>
<protein>
    <submittedName>
        <fullName evidence="2">Outer membrane protein assembly factor BamB</fullName>
    </submittedName>
</protein>
<dbReference type="InterPro" id="IPR015943">
    <property type="entry name" value="WD40/YVTN_repeat-like_dom_sf"/>
</dbReference>
<evidence type="ECO:0000313" key="3">
    <source>
        <dbReference type="Proteomes" id="UP000051184"/>
    </source>
</evidence>
<dbReference type="InterPro" id="IPR018391">
    <property type="entry name" value="PQQ_b-propeller_rpt"/>
</dbReference>
<evidence type="ECO:0000313" key="2">
    <source>
        <dbReference type="EMBL" id="CUK26857.1"/>
    </source>
</evidence>
<dbReference type="Proteomes" id="UP000051184">
    <property type="component" value="Unassembled WGS sequence"/>
</dbReference>
<dbReference type="SMART" id="SM00564">
    <property type="entry name" value="PQQ"/>
    <property type="match status" value="5"/>
</dbReference>
<proteinExistence type="predicted"/>
<dbReference type="PANTHER" id="PTHR34512">
    <property type="entry name" value="CELL SURFACE PROTEIN"/>
    <property type="match status" value="1"/>
</dbReference>
<dbReference type="PROSITE" id="PS51257">
    <property type="entry name" value="PROKAR_LIPOPROTEIN"/>
    <property type="match status" value="1"/>
</dbReference>
<dbReference type="RefSeq" id="WP_245627179.1">
    <property type="nucleotide sequence ID" value="NZ_CYTO01000009.1"/>
</dbReference>
<keyword evidence="3" id="KW-1185">Reference proteome</keyword>
<feature type="domain" description="Pyrrolo-quinoline quinone repeat" evidence="1">
    <location>
        <begin position="368"/>
        <end position="433"/>
    </location>
</feature>
<dbReference type="SUPFAM" id="SSF50998">
    <property type="entry name" value="Quinoprotein alcohol dehydrogenase-like"/>
    <property type="match status" value="1"/>
</dbReference>
<dbReference type="STRING" id="1715691.TA5113_01508"/>
<gene>
    <name evidence="2" type="primary">bamB</name>
    <name evidence="2" type="ORF">TA5114_02675</name>
</gene>
<reference evidence="3" key="1">
    <citation type="submission" date="2015-09" db="EMBL/GenBank/DDBJ databases">
        <authorList>
            <person name="Rodrigo-Torres Lidia"/>
            <person name="Arahal R.David."/>
        </authorList>
    </citation>
    <scope>NUCLEOTIDE SEQUENCE [LARGE SCALE GENOMIC DNA]</scope>
    <source>
        <strain evidence="3">CECT 5114</strain>
    </source>
</reference>
<evidence type="ECO:0000259" key="1">
    <source>
        <dbReference type="Pfam" id="PF13360"/>
    </source>
</evidence>
<sequence>MAQRKWIIAAAVAAMVSGCADREVILTGEREELRGEEPQIELPSETRAIRLANQTSNANWTHRHGTQKYRTAHPALATAPNLAWTADIGEGEGRRQRISSDPVVADGRIFTIDSAATLVATGTDGARLWSLDMTPTGDKSNDASGGGLAVAEGKLFVTNGFGRLMAVEPATGEVIWEQRLGATGSGAPTVFGGLVYVISGDDLAWALDTDTGRIEWQLSSTPDVNNLQVPSAPAVTDKFVIFGFGSGEVQAAFRKGGLRFWDAGVQGRRVGRALSTVGDISGDPVVVGKTIYVGNHSGRLVALDSDTGARKWTVEEGALSPVWPAGDSLFLVNEQNQLVRIDASTGETIWAKRLSDFIKSRPNRQVRRHGHYGPVLAGGWLWVASSDDTLNAYDPTSGELHRSVELPHGASSNPVVAGNTLYVVNKKGELLAFR</sequence>
<dbReference type="Gene3D" id="2.130.10.10">
    <property type="entry name" value="YVTN repeat-like/Quinoprotein amine dehydrogenase"/>
    <property type="match status" value="1"/>
</dbReference>
<dbReference type="InterPro" id="IPR011047">
    <property type="entry name" value="Quinoprotein_ADH-like_sf"/>
</dbReference>
<dbReference type="AlphaFoldDB" id="A0A0P1ITP6"/>
<dbReference type="PANTHER" id="PTHR34512:SF30">
    <property type="entry name" value="OUTER MEMBRANE PROTEIN ASSEMBLY FACTOR BAMB"/>
    <property type="match status" value="1"/>
</dbReference>
<dbReference type="InterPro" id="IPR002372">
    <property type="entry name" value="PQQ_rpt_dom"/>
</dbReference>
<dbReference type="Pfam" id="PF13360">
    <property type="entry name" value="PQQ_2"/>
    <property type="match status" value="2"/>
</dbReference>
<accession>A0A0P1ITP6</accession>
<feature type="domain" description="Pyrrolo-quinoline quinone repeat" evidence="1">
    <location>
        <begin position="123"/>
        <end position="351"/>
    </location>
</feature>
<dbReference type="EMBL" id="CYUE01000020">
    <property type="protein sequence ID" value="CUK26857.1"/>
    <property type="molecule type" value="Genomic_DNA"/>
</dbReference>
<name>A0A0P1ITP6_9RHOB</name>